<gene>
    <name evidence="9" type="ORF">OU415_22355</name>
</gene>
<feature type="domain" description="Major facilitator superfamily (MFS) profile" evidence="8">
    <location>
        <begin position="1"/>
        <end position="181"/>
    </location>
</feature>
<feature type="transmembrane region" description="Helical" evidence="7">
    <location>
        <begin position="24"/>
        <end position="43"/>
    </location>
</feature>
<protein>
    <recommendedName>
        <fullName evidence="8">Major facilitator superfamily (MFS) profile domain-containing protein</fullName>
    </recommendedName>
</protein>
<keyword evidence="2" id="KW-0813">Transport</keyword>
<evidence type="ECO:0000256" key="1">
    <source>
        <dbReference type="ARBA" id="ARBA00004651"/>
    </source>
</evidence>
<evidence type="ECO:0000313" key="9">
    <source>
        <dbReference type="EMBL" id="MDA3628194.1"/>
    </source>
</evidence>
<keyword evidence="10" id="KW-1185">Reference proteome</keyword>
<comment type="caution">
    <text evidence="9">The sequence shown here is derived from an EMBL/GenBank/DDBJ whole genome shotgun (WGS) entry which is preliminary data.</text>
</comment>
<evidence type="ECO:0000256" key="5">
    <source>
        <dbReference type="ARBA" id="ARBA00022989"/>
    </source>
</evidence>
<evidence type="ECO:0000256" key="7">
    <source>
        <dbReference type="SAM" id="Phobius"/>
    </source>
</evidence>
<accession>A0ABT4V467</accession>
<dbReference type="Gene3D" id="1.20.1250.20">
    <property type="entry name" value="MFS general substrate transporter like domains"/>
    <property type="match status" value="1"/>
</dbReference>
<dbReference type="InterPro" id="IPR036259">
    <property type="entry name" value="MFS_trans_sf"/>
</dbReference>
<feature type="transmembrane region" description="Helical" evidence="7">
    <location>
        <begin position="127"/>
        <end position="146"/>
    </location>
</feature>
<dbReference type="Proteomes" id="UP001210380">
    <property type="component" value="Unassembled WGS sequence"/>
</dbReference>
<proteinExistence type="predicted"/>
<dbReference type="EMBL" id="JAQGLA010000040">
    <property type="protein sequence ID" value="MDA3628194.1"/>
    <property type="molecule type" value="Genomic_DNA"/>
</dbReference>
<dbReference type="PROSITE" id="PS50850">
    <property type="entry name" value="MFS"/>
    <property type="match status" value="1"/>
</dbReference>
<feature type="transmembrane region" description="Helical" evidence="7">
    <location>
        <begin position="50"/>
        <end position="71"/>
    </location>
</feature>
<sequence length="181" mass="17403">MAAWAIGMLTSTYGQQVLGFSPLRYGMGTIALTLMAVVGSYAAQALVGRVGVRLVAAGAAVCAGCGAVLLTRIDVDGTYFADLFGGLVLFGCGLGAATAAGTVAALSGVPDGDAGVASATNTASFQIGGALGAAIATTVLVSHTVGAGKIALTAGVQAGFVAAIVMPALALVAAIATLRGR</sequence>
<evidence type="ECO:0000256" key="6">
    <source>
        <dbReference type="ARBA" id="ARBA00023136"/>
    </source>
</evidence>
<dbReference type="RefSeq" id="WP_270950974.1">
    <property type="nucleotide sequence ID" value="NZ_JAQGLA010000040.1"/>
</dbReference>
<evidence type="ECO:0000256" key="4">
    <source>
        <dbReference type="ARBA" id="ARBA00022692"/>
    </source>
</evidence>
<dbReference type="SUPFAM" id="SSF103473">
    <property type="entry name" value="MFS general substrate transporter"/>
    <property type="match status" value="1"/>
</dbReference>
<keyword evidence="6 7" id="KW-0472">Membrane</keyword>
<dbReference type="PANTHER" id="PTHR42718">
    <property type="entry name" value="MAJOR FACILITATOR SUPERFAMILY MULTIDRUG TRANSPORTER MFSC"/>
    <property type="match status" value="1"/>
</dbReference>
<keyword evidence="3" id="KW-1003">Cell membrane</keyword>
<keyword evidence="4 7" id="KW-0812">Transmembrane</keyword>
<organism evidence="9 10">
    <name type="scientific">Saccharopolyspora oryzae</name>
    <dbReference type="NCBI Taxonomy" id="2997343"/>
    <lineage>
        <taxon>Bacteria</taxon>
        <taxon>Bacillati</taxon>
        <taxon>Actinomycetota</taxon>
        <taxon>Actinomycetes</taxon>
        <taxon>Pseudonocardiales</taxon>
        <taxon>Pseudonocardiaceae</taxon>
        <taxon>Saccharopolyspora</taxon>
    </lineage>
</organism>
<reference evidence="9 10" key="1">
    <citation type="submission" date="2022-11" db="EMBL/GenBank/DDBJ databases">
        <title>Draft genome sequence of Saccharopolyspora sp. WRP15-2 isolated from rhizosphere soils of wild rice in Thailand.</title>
        <authorList>
            <person name="Duangmal K."/>
            <person name="Kammanee S."/>
            <person name="Muangham S."/>
        </authorList>
    </citation>
    <scope>NUCLEOTIDE SEQUENCE [LARGE SCALE GENOMIC DNA]</scope>
    <source>
        <strain evidence="9 10">WRP15-2</strain>
    </source>
</reference>
<dbReference type="InterPro" id="IPR020846">
    <property type="entry name" value="MFS_dom"/>
</dbReference>
<feature type="transmembrane region" description="Helical" evidence="7">
    <location>
        <begin position="158"/>
        <end position="178"/>
    </location>
</feature>
<evidence type="ECO:0000256" key="3">
    <source>
        <dbReference type="ARBA" id="ARBA00022475"/>
    </source>
</evidence>
<comment type="subcellular location">
    <subcellularLocation>
        <location evidence="1">Cell membrane</location>
        <topology evidence="1">Multi-pass membrane protein</topology>
    </subcellularLocation>
</comment>
<feature type="transmembrane region" description="Helical" evidence="7">
    <location>
        <begin position="83"/>
        <end position="106"/>
    </location>
</feature>
<evidence type="ECO:0000259" key="8">
    <source>
        <dbReference type="PROSITE" id="PS50850"/>
    </source>
</evidence>
<dbReference type="PANTHER" id="PTHR42718:SF46">
    <property type="entry name" value="BLR6921 PROTEIN"/>
    <property type="match status" value="1"/>
</dbReference>
<evidence type="ECO:0000256" key="2">
    <source>
        <dbReference type="ARBA" id="ARBA00022448"/>
    </source>
</evidence>
<name>A0ABT4V467_9PSEU</name>
<evidence type="ECO:0000313" key="10">
    <source>
        <dbReference type="Proteomes" id="UP001210380"/>
    </source>
</evidence>
<keyword evidence="5 7" id="KW-1133">Transmembrane helix</keyword>